<sequence>MRILIAGGGTGGHIYPAIAIANRIREEYPDWEILFVGTKRGLEYKLVPEAGYRIQLVRVSGFKRRLSLDTFKSVKDLFDGLKDARKVIKDFKPDIVIGTGGYVCGPILWTASMMQIKTIIHEQNVIPGVTNKILGKFVDRIMVSFEDSRKYFQNSSKIVVTGNPVRKEFIRFDREQSRRNLGIKDNCMLVMSFGGSRGAEKINEIMKTVVKKMSNKEELQLIHITGSSHYELFMKDLEKENIIIGKNIMIKPYAHDMPALMGACDLVICRSGAITLAEITAMGLPSILIPSPHVTNNHQEHNARVLEKKGAAVLLLERELNDKNIVELLSRFTKEKHRLVDMGEKSKLLSKTDATEIIFSNIMGLLQKSKSRDSYM</sequence>
<protein>
    <recommendedName>
        <fullName evidence="10">UDP-N-acetylglucosamine--N-acetylmuramyl-(pentapeptide) pyrophosphoryl-undecaprenol N-acetylglucosamine transferase</fullName>
        <ecNumber evidence="10">2.4.1.227</ecNumber>
    </recommendedName>
    <alternativeName>
        <fullName evidence="10">Undecaprenyl-PP-MurNAc-pentapeptide-UDPGlcNAc GlcNAc transferase</fullName>
    </alternativeName>
</protein>
<feature type="domain" description="Glycosyltransferase family 28 N-terminal" evidence="11">
    <location>
        <begin position="3"/>
        <end position="142"/>
    </location>
</feature>
<feature type="domain" description="Glycosyl transferase family 28 C-terminal" evidence="12">
    <location>
        <begin position="190"/>
        <end position="355"/>
    </location>
</feature>
<dbReference type="NCBIfam" id="TIGR01133">
    <property type="entry name" value="murG"/>
    <property type="match status" value="1"/>
</dbReference>
<dbReference type="GO" id="GO:0005886">
    <property type="term" value="C:plasma membrane"/>
    <property type="evidence" value="ECO:0007669"/>
    <property type="project" value="UniProtKB-SubCell"/>
</dbReference>
<keyword evidence="3 10" id="KW-0328">Glycosyltransferase</keyword>
<dbReference type="Pfam" id="PF04101">
    <property type="entry name" value="Glyco_tran_28_C"/>
    <property type="match status" value="1"/>
</dbReference>
<dbReference type="GO" id="GO:0008360">
    <property type="term" value="P:regulation of cell shape"/>
    <property type="evidence" value="ECO:0007669"/>
    <property type="project" value="UniProtKB-KW"/>
</dbReference>
<evidence type="ECO:0000313" key="13">
    <source>
        <dbReference type="EMBL" id="AOT68461.1"/>
    </source>
</evidence>
<dbReference type="InterPro" id="IPR004276">
    <property type="entry name" value="GlycoTrans_28_N"/>
</dbReference>
<dbReference type="Proteomes" id="UP000095743">
    <property type="component" value="Chromosome"/>
</dbReference>
<name>A0A1D8GC47_9FIRM</name>
<keyword evidence="5 10" id="KW-0133">Cell shape</keyword>
<comment type="function">
    <text evidence="10">Cell wall formation. Catalyzes the transfer of a GlcNAc subunit on undecaprenyl-pyrophosphoryl-MurNAc-pentapeptide (lipid intermediate I) to form undecaprenyl-pyrophosphoryl-MurNAc-(pentapeptide)GlcNAc (lipid intermediate II).</text>
</comment>
<feature type="binding site" evidence="10">
    <location>
        <position position="166"/>
    </location>
    <ligand>
        <name>UDP-N-acetyl-alpha-D-glucosamine</name>
        <dbReference type="ChEBI" id="CHEBI:57705"/>
    </ligand>
</feature>
<feature type="binding site" evidence="10">
    <location>
        <begin position="10"/>
        <end position="12"/>
    </location>
    <ligand>
        <name>UDP-N-acetyl-alpha-D-glucosamine</name>
        <dbReference type="ChEBI" id="CHEBI:57705"/>
    </ligand>
</feature>
<dbReference type="PANTHER" id="PTHR21015:SF22">
    <property type="entry name" value="GLYCOSYLTRANSFERASE"/>
    <property type="match status" value="1"/>
</dbReference>
<dbReference type="OrthoDB" id="9808936at2"/>
<evidence type="ECO:0000259" key="12">
    <source>
        <dbReference type="Pfam" id="PF04101"/>
    </source>
</evidence>
<evidence type="ECO:0000256" key="8">
    <source>
        <dbReference type="ARBA" id="ARBA00023306"/>
    </source>
</evidence>
<dbReference type="EC" id="2.4.1.227" evidence="10"/>
<gene>
    <name evidence="10" type="primary">murG</name>
    <name evidence="13" type="ORF">Gferi_01950</name>
</gene>
<dbReference type="GO" id="GO:0071555">
    <property type="term" value="P:cell wall organization"/>
    <property type="evidence" value="ECO:0007669"/>
    <property type="project" value="UniProtKB-KW"/>
</dbReference>
<comment type="caution">
    <text evidence="10">Lacks conserved residue(s) required for the propagation of feature annotation.</text>
</comment>
<dbReference type="GO" id="GO:0009252">
    <property type="term" value="P:peptidoglycan biosynthetic process"/>
    <property type="evidence" value="ECO:0007669"/>
    <property type="project" value="UniProtKB-UniRule"/>
</dbReference>
<proteinExistence type="inferred from homology"/>
<keyword evidence="14" id="KW-1185">Reference proteome</keyword>
<dbReference type="UniPathway" id="UPA00219"/>
<dbReference type="KEGG" id="gfe:Gferi_01950"/>
<dbReference type="GO" id="GO:0051991">
    <property type="term" value="F:UDP-N-acetyl-D-glucosamine:N-acetylmuramoyl-L-alanyl-D-glutamyl-meso-2,6-diaminopimelyl-D-alanyl-D-alanine-diphosphoundecaprenol 4-beta-N-acetylglucosaminlytransferase activity"/>
    <property type="evidence" value="ECO:0007669"/>
    <property type="project" value="RHEA"/>
</dbReference>
<dbReference type="RefSeq" id="WP_069974029.1">
    <property type="nucleotide sequence ID" value="NZ_CP017269.1"/>
</dbReference>
<organism evidence="13 14">
    <name type="scientific">Geosporobacter ferrireducens</name>
    <dbReference type="NCBI Taxonomy" id="1424294"/>
    <lineage>
        <taxon>Bacteria</taxon>
        <taxon>Bacillati</taxon>
        <taxon>Bacillota</taxon>
        <taxon>Clostridia</taxon>
        <taxon>Peptostreptococcales</taxon>
        <taxon>Thermotaleaceae</taxon>
        <taxon>Geosporobacter</taxon>
    </lineage>
</organism>
<dbReference type="HAMAP" id="MF_00033">
    <property type="entry name" value="MurG"/>
    <property type="match status" value="1"/>
</dbReference>
<evidence type="ECO:0000256" key="9">
    <source>
        <dbReference type="ARBA" id="ARBA00023316"/>
    </source>
</evidence>
<evidence type="ECO:0000256" key="5">
    <source>
        <dbReference type="ARBA" id="ARBA00022960"/>
    </source>
</evidence>
<dbReference type="PANTHER" id="PTHR21015">
    <property type="entry name" value="UDP-N-ACETYLGLUCOSAMINE--N-ACETYLMURAMYL-(PENTAPEPTIDE) PYROPHOSPHORYL-UNDECAPRENOL N-ACETYLGLUCOSAMINE TRANSFERASE 1"/>
    <property type="match status" value="1"/>
</dbReference>
<evidence type="ECO:0000256" key="2">
    <source>
        <dbReference type="ARBA" id="ARBA00022618"/>
    </source>
</evidence>
<dbReference type="STRING" id="1424294.Gferi_01950"/>
<dbReference type="Gene3D" id="3.40.50.2000">
    <property type="entry name" value="Glycogen Phosphorylase B"/>
    <property type="match status" value="2"/>
</dbReference>
<evidence type="ECO:0000313" key="14">
    <source>
        <dbReference type="Proteomes" id="UP000095743"/>
    </source>
</evidence>
<keyword evidence="2 10" id="KW-0132">Cell division</keyword>
<reference evidence="13 14" key="1">
    <citation type="submission" date="2016-09" db="EMBL/GenBank/DDBJ databases">
        <title>Genomic analysis reveals versatility of anaerobic energy metabolism of Geosporobacter ferrireducens IRF9 of phylum Firmicutes.</title>
        <authorList>
            <person name="Kim S.-J."/>
        </authorList>
    </citation>
    <scope>NUCLEOTIDE SEQUENCE [LARGE SCALE GENOMIC DNA]</scope>
    <source>
        <strain evidence="13 14">IRF9</strain>
    </source>
</reference>
<keyword evidence="4 10" id="KW-0808">Transferase</keyword>
<dbReference type="AlphaFoldDB" id="A0A1D8GC47"/>
<dbReference type="InterPro" id="IPR007235">
    <property type="entry name" value="Glyco_trans_28_C"/>
</dbReference>
<comment type="similarity">
    <text evidence="10">Belongs to the glycosyltransferase 28 family. MurG subfamily.</text>
</comment>
<keyword evidence="7 10" id="KW-0472">Membrane</keyword>
<feature type="binding site" evidence="10">
    <location>
        <position position="196"/>
    </location>
    <ligand>
        <name>UDP-N-acetyl-alpha-D-glucosamine</name>
        <dbReference type="ChEBI" id="CHEBI:57705"/>
    </ligand>
</feature>
<evidence type="ECO:0000256" key="6">
    <source>
        <dbReference type="ARBA" id="ARBA00022984"/>
    </source>
</evidence>
<dbReference type="SUPFAM" id="SSF53756">
    <property type="entry name" value="UDP-Glycosyltransferase/glycogen phosphorylase"/>
    <property type="match status" value="1"/>
</dbReference>
<keyword evidence="8 10" id="KW-0131">Cell cycle</keyword>
<comment type="catalytic activity">
    <reaction evidence="10">
        <text>di-trans,octa-cis-undecaprenyl diphospho-N-acetyl-alpha-D-muramoyl-L-alanyl-D-glutamyl-meso-2,6-diaminopimeloyl-D-alanyl-D-alanine + UDP-N-acetyl-alpha-D-glucosamine = di-trans,octa-cis-undecaprenyl diphospho-[N-acetyl-alpha-D-glucosaminyl-(1-&gt;4)]-N-acetyl-alpha-D-muramoyl-L-alanyl-D-glutamyl-meso-2,6-diaminopimeloyl-D-alanyl-D-alanine + UDP + H(+)</text>
        <dbReference type="Rhea" id="RHEA:31227"/>
        <dbReference type="ChEBI" id="CHEBI:15378"/>
        <dbReference type="ChEBI" id="CHEBI:57705"/>
        <dbReference type="ChEBI" id="CHEBI:58223"/>
        <dbReference type="ChEBI" id="CHEBI:61387"/>
        <dbReference type="ChEBI" id="CHEBI:61388"/>
        <dbReference type="EC" id="2.4.1.227"/>
    </reaction>
</comment>
<keyword evidence="1 10" id="KW-1003">Cell membrane</keyword>
<keyword evidence="6 10" id="KW-0573">Peptidoglycan synthesis</keyword>
<feature type="binding site" evidence="10">
    <location>
        <position position="299"/>
    </location>
    <ligand>
        <name>UDP-N-acetyl-alpha-D-glucosamine</name>
        <dbReference type="ChEBI" id="CHEBI:57705"/>
    </ligand>
</feature>
<evidence type="ECO:0000256" key="1">
    <source>
        <dbReference type="ARBA" id="ARBA00022475"/>
    </source>
</evidence>
<evidence type="ECO:0000256" key="10">
    <source>
        <dbReference type="HAMAP-Rule" id="MF_00033"/>
    </source>
</evidence>
<dbReference type="GO" id="GO:0050511">
    <property type="term" value="F:undecaprenyldiphospho-muramoylpentapeptide beta-N-acetylglucosaminyltransferase activity"/>
    <property type="evidence" value="ECO:0007669"/>
    <property type="project" value="UniProtKB-UniRule"/>
</dbReference>
<dbReference type="GO" id="GO:0051301">
    <property type="term" value="P:cell division"/>
    <property type="evidence" value="ECO:0007669"/>
    <property type="project" value="UniProtKB-KW"/>
</dbReference>
<dbReference type="InterPro" id="IPR006009">
    <property type="entry name" value="GlcNAc_MurG"/>
</dbReference>
<keyword evidence="9 10" id="KW-0961">Cell wall biogenesis/degradation</keyword>
<feature type="binding site" evidence="10">
    <location>
        <position position="124"/>
    </location>
    <ligand>
        <name>UDP-N-acetyl-alpha-D-glucosamine</name>
        <dbReference type="ChEBI" id="CHEBI:57705"/>
    </ligand>
</feature>
<evidence type="ECO:0000256" key="3">
    <source>
        <dbReference type="ARBA" id="ARBA00022676"/>
    </source>
</evidence>
<dbReference type="CDD" id="cd03785">
    <property type="entry name" value="GT28_MurG"/>
    <property type="match status" value="1"/>
</dbReference>
<comment type="subcellular location">
    <subcellularLocation>
        <location evidence="10">Cell membrane</location>
        <topology evidence="10">Peripheral membrane protein</topology>
        <orientation evidence="10">Cytoplasmic side</orientation>
    </subcellularLocation>
</comment>
<accession>A0A1D8GC47</accession>
<evidence type="ECO:0000259" key="11">
    <source>
        <dbReference type="Pfam" id="PF03033"/>
    </source>
</evidence>
<comment type="pathway">
    <text evidence="10">Cell wall biogenesis; peptidoglycan biosynthesis.</text>
</comment>
<dbReference type="GO" id="GO:0005975">
    <property type="term" value="P:carbohydrate metabolic process"/>
    <property type="evidence" value="ECO:0007669"/>
    <property type="project" value="InterPro"/>
</dbReference>
<dbReference type="Pfam" id="PF03033">
    <property type="entry name" value="Glyco_transf_28"/>
    <property type="match status" value="1"/>
</dbReference>
<dbReference type="EMBL" id="CP017269">
    <property type="protein sequence ID" value="AOT68461.1"/>
    <property type="molecule type" value="Genomic_DNA"/>
</dbReference>
<evidence type="ECO:0000256" key="4">
    <source>
        <dbReference type="ARBA" id="ARBA00022679"/>
    </source>
</evidence>
<evidence type="ECO:0000256" key="7">
    <source>
        <dbReference type="ARBA" id="ARBA00023136"/>
    </source>
</evidence>